<reference evidence="1" key="1">
    <citation type="submission" date="2023-08" db="EMBL/GenBank/DDBJ databases">
        <authorList>
            <person name="Chen Y."/>
            <person name="Shah S."/>
            <person name="Dougan E. K."/>
            <person name="Thang M."/>
            <person name="Chan C."/>
        </authorList>
    </citation>
    <scope>NUCLEOTIDE SEQUENCE</scope>
</reference>
<evidence type="ECO:0000313" key="2">
    <source>
        <dbReference type="Proteomes" id="UP001178507"/>
    </source>
</evidence>
<proteinExistence type="predicted"/>
<accession>A0AA36HWK9</accession>
<protein>
    <submittedName>
        <fullName evidence="1">Uncharacterized protein</fullName>
    </submittedName>
</protein>
<keyword evidence="2" id="KW-1185">Reference proteome</keyword>
<organism evidence="1 2">
    <name type="scientific">Effrenium voratum</name>
    <dbReference type="NCBI Taxonomy" id="2562239"/>
    <lineage>
        <taxon>Eukaryota</taxon>
        <taxon>Sar</taxon>
        <taxon>Alveolata</taxon>
        <taxon>Dinophyceae</taxon>
        <taxon>Suessiales</taxon>
        <taxon>Symbiodiniaceae</taxon>
        <taxon>Effrenium</taxon>
    </lineage>
</organism>
<dbReference type="EMBL" id="CAUJNA010000339">
    <property type="protein sequence ID" value="CAJ1375789.1"/>
    <property type="molecule type" value="Genomic_DNA"/>
</dbReference>
<comment type="caution">
    <text evidence="1">The sequence shown here is derived from an EMBL/GenBank/DDBJ whole genome shotgun (WGS) entry which is preliminary data.</text>
</comment>
<dbReference type="AlphaFoldDB" id="A0AA36HWK9"/>
<gene>
    <name evidence="1" type="ORF">EVOR1521_LOCUS4990</name>
</gene>
<dbReference type="Proteomes" id="UP001178507">
    <property type="component" value="Unassembled WGS sequence"/>
</dbReference>
<evidence type="ECO:0000313" key="1">
    <source>
        <dbReference type="EMBL" id="CAJ1375789.1"/>
    </source>
</evidence>
<name>A0AA36HWK9_9DINO</name>
<sequence>MSALLDPNLDPRGFEEFCLSRQLVREACVSSGLEGLEGLEGPSAFRNSLLAKRSELLACGSELLRISVEDGSQCVRVGLAKGWPQSGAVTSGNCGIDVVLRRGSKLQLVGPGNSGDSKVWELELPEGAADPGELLAAAATAGSCHVLFTKSVQHEAQPAHCLTLVEVRLDDPPIYKFLFQLFGPAPLAAVVAGNGCVVLSNGPYVEGAPCPALWFEGPPEPAGPESAEADRFCLDDEADEDLQQLMAGKGMQLPQGRKKAACLTLRTEHGCVHRSLGFPAATGFPLEKSSLGVVLHLPQGHGAICHAVWQPPSEMEVRHVDTFPGLALFCQMPHFAYLALSQNCAWAVLGRWRGEVEVFQHPRGATRGNMQGLQLPESCQLRGLQLLDDVLFVWHTGGLMRYQLQTPRPTEDWGEAPVAEPTSWV</sequence>